<evidence type="ECO:0000313" key="2">
    <source>
        <dbReference type="EMBL" id="KAL0563008.1"/>
    </source>
</evidence>
<name>A0ABR3EJE6_9AGAR</name>
<protein>
    <submittedName>
        <fullName evidence="2">Uncharacterized protein</fullName>
    </submittedName>
</protein>
<comment type="caution">
    <text evidence="2">The sequence shown here is derived from an EMBL/GenBank/DDBJ whole genome shotgun (WGS) entry which is preliminary data.</text>
</comment>
<dbReference type="EMBL" id="JBAHYK010004073">
    <property type="protein sequence ID" value="KAL0563008.1"/>
    <property type="molecule type" value="Genomic_DNA"/>
</dbReference>
<keyword evidence="1" id="KW-1133">Transmembrane helix</keyword>
<keyword evidence="1" id="KW-0472">Membrane</keyword>
<keyword evidence="3" id="KW-1185">Reference proteome</keyword>
<evidence type="ECO:0000313" key="3">
    <source>
        <dbReference type="Proteomes" id="UP001465976"/>
    </source>
</evidence>
<dbReference type="PANTHER" id="PTHR31912">
    <property type="entry name" value="IP13529P"/>
    <property type="match status" value="1"/>
</dbReference>
<feature type="transmembrane region" description="Helical" evidence="1">
    <location>
        <begin position="77"/>
        <end position="95"/>
    </location>
</feature>
<sequence length="518" mass="58843">MSHIKPIQTFNAFTKRPCGLRLAIPDLPADNPQQSDEASHIGHQGLQKCRNCKPGGSGIFKAQENVGNYYEFFYKALFYYLYLIYYYSLMQFSLLQPGTPRNVHDIRQCVLEQLRLASLGIKDRVETLQTESGVKDKMSLHWISILLEEARKRQEADSTRSQQEISAELLTWLGTQTDQPYNPLLDMPWLDPSQDTLVEILHTILLGVEKYGWHNLHSNWDERQRALFTIRLQCTDVSGLKVPPIRAEYMMQYRNGLIGKHFKTLLQVSVFHLHGIVSDAQFRLIRALGELAPMLWISEIDDMEVYLEDLTVLIDNVLDAFADIDPAKILIKIKLHILVHLPAQIRRRGPAVRFSTEVDKAFNAVFRLCSVFSNHQAASRDIARKLADLDCVKHIVTGGYWRLEDGRWVTAGRSVKTLLLDTPVLQSHLGWSPPPSWTPGLVRAEPYVNDSNGRRAKSRPSVAFADSPMLAAIDLSGLQVPPTSRWVRGQTVVAVTNDVCSVGAWVVCRYKIEVRVTF</sequence>
<evidence type="ECO:0000256" key="1">
    <source>
        <dbReference type="SAM" id="Phobius"/>
    </source>
</evidence>
<gene>
    <name evidence="2" type="ORF">V5O48_019070</name>
</gene>
<accession>A0ABR3EJE6</accession>
<reference evidence="2 3" key="1">
    <citation type="submission" date="2024-02" db="EMBL/GenBank/DDBJ databases">
        <title>A draft genome for the cacao thread blight pathogen Marasmius crinis-equi.</title>
        <authorList>
            <person name="Cohen S.P."/>
            <person name="Baruah I.K."/>
            <person name="Amoako-Attah I."/>
            <person name="Bukari Y."/>
            <person name="Meinhardt L.W."/>
            <person name="Bailey B.A."/>
        </authorList>
    </citation>
    <scope>NUCLEOTIDE SEQUENCE [LARGE SCALE GENOMIC DNA]</scope>
    <source>
        <strain evidence="2 3">GH-76</strain>
    </source>
</reference>
<dbReference type="PANTHER" id="PTHR31912:SF34">
    <property type="entry name" value="NOTOCHORD-RELATED PROTEIN"/>
    <property type="match status" value="1"/>
</dbReference>
<proteinExistence type="predicted"/>
<dbReference type="Proteomes" id="UP001465976">
    <property type="component" value="Unassembled WGS sequence"/>
</dbReference>
<keyword evidence="1" id="KW-0812">Transmembrane</keyword>
<organism evidence="2 3">
    <name type="scientific">Marasmius crinis-equi</name>
    <dbReference type="NCBI Taxonomy" id="585013"/>
    <lineage>
        <taxon>Eukaryota</taxon>
        <taxon>Fungi</taxon>
        <taxon>Dikarya</taxon>
        <taxon>Basidiomycota</taxon>
        <taxon>Agaricomycotina</taxon>
        <taxon>Agaricomycetes</taxon>
        <taxon>Agaricomycetidae</taxon>
        <taxon>Agaricales</taxon>
        <taxon>Marasmiineae</taxon>
        <taxon>Marasmiaceae</taxon>
        <taxon>Marasmius</taxon>
    </lineage>
</organism>